<dbReference type="AlphaFoldDB" id="A0A9E6XZF7"/>
<keyword evidence="2" id="KW-0808">Transferase</keyword>
<dbReference type="GO" id="GO:0008270">
    <property type="term" value="F:zinc ion binding"/>
    <property type="evidence" value="ECO:0007669"/>
    <property type="project" value="InterPro"/>
</dbReference>
<dbReference type="GO" id="GO:0032259">
    <property type="term" value="P:methylation"/>
    <property type="evidence" value="ECO:0007669"/>
    <property type="project" value="UniProtKB-KW"/>
</dbReference>
<dbReference type="SUPFAM" id="SSF51726">
    <property type="entry name" value="UROD/MetE-like"/>
    <property type="match status" value="1"/>
</dbReference>
<gene>
    <name evidence="2" type="primary">metE_1</name>
    <name evidence="2" type="ORF">DSM104329_03710</name>
</gene>
<accession>A0A9E6XZF7</accession>
<proteinExistence type="predicted"/>
<organism evidence="2 3">
    <name type="scientific">Capillimicrobium parvum</name>
    <dbReference type="NCBI Taxonomy" id="2884022"/>
    <lineage>
        <taxon>Bacteria</taxon>
        <taxon>Bacillati</taxon>
        <taxon>Actinomycetota</taxon>
        <taxon>Thermoleophilia</taxon>
        <taxon>Solirubrobacterales</taxon>
        <taxon>Capillimicrobiaceae</taxon>
        <taxon>Capillimicrobium</taxon>
    </lineage>
</organism>
<dbReference type="InterPro" id="IPR038071">
    <property type="entry name" value="UROD/MetE-like_sf"/>
</dbReference>
<reference evidence="2" key="1">
    <citation type="journal article" date="2022" name="Int. J. Syst. Evol. Microbiol.">
        <title>Pseudomonas aegrilactucae sp. nov. and Pseudomonas morbosilactucae sp. nov., pathogens causing bacterial rot of lettuce in Japan.</title>
        <authorList>
            <person name="Sawada H."/>
            <person name="Fujikawa T."/>
            <person name="Satou M."/>
        </authorList>
    </citation>
    <scope>NUCLEOTIDE SEQUENCE</scope>
    <source>
        <strain evidence="2">0166_1</strain>
    </source>
</reference>
<sequence>MAAVSASRTVPRAETVGSLLRPPALRAMFPQVYAGHKTPSPRLLDAAGLERLAELERRADTAVADVVRRQIDIGLDVITDGEMRRASFTHSLVDALGGFEDSDVEFAFTNEQGEEMVPPSGPLVGAQRVSKVANPALDEARFVRTLTDHPLKVTFPAPSYWYCEPVDLAKGAYSSQREFVEEVVAIQRELLAEVVAAGVRHVQMDWPAYVMAIDPKWRDHLPGTEGLALGELMDELIAVDNAVIADLPADVTTALHVCRGNYRSMWMTEGSLEPIAEQLFGDLRYDRLLVEWDDTAREGDFDTLRHVPAGGPIVVMGVVSSKSTTVESADDVQRRLEEAARYVPVEQLAISPQCGFASTWEGNELAEESQWRKLEVVVEVADRVWGRG</sequence>
<dbReference type="InterPro" id="IPR002629">
    <property type="entry name" value="Met_Synth_C/arc"/>
</dbReference>
<keyword evidence="2" id="KW-0489">Methyltransferase</keyword>
<dbReference type="KEGG" id="sbae:DSM104329_03710"/>
<name>A0A9E6XZF7_9ACTN</name>
<dbReference type="GO" id="GO:0003871">
    <property type="term" value="F:5-methyltetrahydropteroyltriglutamate-homocysteine S-methyltransferase activity"/>
    <property type="evidence" value="ECO:0007669"/>
    <property type="project" value="UniProtKB-EC"/>
</dbReference>
<dbReference type="Pfam" id="PF01717">
    <property type="entry name" value="Meth_synt_2"/>
    <property type="match status" value="1"/>
</dbReference>
<evidence type="ECO:0000313" key="3">
    <source>
        <dbReference type="Proteomes" id="UP001162834"/>
    </source>
</evidence>
<dbReference type="CDD" id="cd03311">
    <property type="entry name" value="CIMS_C_terminal_like"/>
    <property type="match status" value="1"/>
</dbReference>
<dbReference type="Gene3D" id="3.20.20.210">
    <property type="match status" value="1"/>
</dbReference>
<protein>
    <submittedName>
        <fullName evidence="2">5-methyltetrahydropteroyltriglutamate--homocysteine methyltransferase</fullName>
        <ecNumber evidence="2">2.1.1.14</ecNumber>
    </submittedName>
</protein>
<dbReference type="PANTHER" id="PTHR43844:SF1">
    <property type="entry name" value="METHIONINE SYNTHASE"/>
    <property type="match status" value="1"/>
</dbReference>
<dbReference type="GO" id="GO:0009086">
    <property type="term" value="P:methionine biosynthetic process"/>
    <property type="evidence" value="ECO:0007669"/>
    <property type="project" value="InterPro"/>
</dbReference>
<keyword evidence="3" id="KW-1185">Reference proteome</keyword>
<dbReference type="EMBL" id="CP087164">
    <property type="protein sequence ID" value="UGS37295.1"/>
    <property type="molecule type" value="Genomic_DNA"/>
</dbReference>
<dbReference type="Proteomes" id="UP001162834">
    <property type="component" value="Chromosome"/>
</dbReference>
<feature type="domain" description="Cobalamin-independent methionine synthase MetE C-terminal/archaeal" evidence="1">
    <location>
        <begin position="52"/>
        <end position="359"/>
    </location>
</feature>
<evidence type="ECO:0000313" key="2">
    <source>
        <dbReference type="EMBL" id="UGS37295.1"/>
    </source>
</evidence>
<dbReference type="PANTHER" id="PTHR43844">
    <property type="entry name" value="METHIONINE SYNTHASE"/>
    <property type="match status" value="1"/>
</dbReference>
<dbReference type="EC" id="2.1.1.14" evidence="2"/>
<evidence type="ECO:0000259" key="1">
    <source>
        <dbReference type="Pfam" id="PF01717"/>
    </source>
</evidence>